<dbReference type="AlphaFoldDB" id="A0AAW3RCC5"/>
<accession>A0AAW3RCC5</accession>
<dbReference type="RefSeq" id="WP_003646248.1">
    <property type="nucleotide sequence ID" value="NZ_BLJR01000024.1"/>
</dbReference>
<comment type="caution">
    <text evidence="2">The sequence shown here is derived from an EMBL/GenBank/DDBJ whole genome shotgun (WGS) entry which is preliminary data.</text>
</comment>
<evidence type="ECO:0000313" key="3">
    <source>
        <dbReference type="Proteomes" id="UP000076872"/>
    </source>
</evidence>
<dbReference type="InterPro" id="IPR013321">
    <property type="entry name" value="Arc_rbn_hlx_hlx"/>
</dbReference>
<evidence type="ECO:0000256" key="1">
    <source>
        <dbReference type="SAM" id="MobiDB-lite"/>
    </source>
</evidence>
<evidence type="ECO:0008006" key="4">
    <source>
        <dbReference type="Google" id="ProtNLM"/>
    </source>
</evidence>
<reference evidence="2 3" key="1">
    <citation type="submission" date="2016-03" db="EMBL/GenBank/DDBJ databases">
        <title>Comparative genomics of 54 Lactobacillus plantarum strains reveals genomic uncoupling from niche constraints.</title>
        <authorList>
            <person name="Martino M.E."/>
        </authorList>
    </citation>
    <scope>NUCLEOTIDE SEQUENCE [LARGE SCALE GENOMIC DNA]</scope>
    <source>
        <strain evidence="2 3">NAB2</strain>
    </source>
</reference>
<sequence length="117" mass="14166">MANRKRKPINIDSNQEGEKFDTLFSSKETPIKKISPEQEEVRLQQFDKIRNFFKRDKRQKQYSVYLPESIQKMIKRHAILEDKSFSQVTKELFLDHYLTDSEIKAAYNEDYDKRHHL</sequence>
<dbReference type="GO" id="GO:0006355">
    <property type="term" value="P:regulation of DNA-templated transcription"/>
    <property type="evidence" value="ECO:0007669"/>
    <property type="project" value="InterPro"/>
</dbReference>
<feature type="region of interest" description="Disordered" evidence="1">
    <location>
        <begin position="1"/>
        <end position="22"/>
    </location>
</feature>
<proteinExistence type="predicted"/>
<organism evidence="2 3">
    <name type="scientific">Lactiplantibacillus plantarum</name>
    <name type="common">Lactobacillus plantarum</name>
    <dbReference type="NCBI Taxonomy" id="1590"/>
    <lineage>
        <taxon>Bacteria</taxon>
        <taxon>Bacillati</taxon>
        <taxon>Bacillota</taxon>
        <taxon>Bacilli</taxon>
        <taxon>Lactobacillales</taxon>
        <taxon>Lactobacillaceae</taxon>
        <taxon>Lactiplantibacillus</taxon>
    </lineage>
</organism>
<name>A0AAW3RCC5_LACPN</name>
<evidence type="ECO:0000313" key="2">
    <source>
        <dbReference type="EMBL" id="KZV00746.1"/>
    </source>
</evidence>
<dbReference type="EMBL" id="LUXO01000036">
    <property type="protein sequence ID" value="KZV00746.1"/>
    <property type="molecule type" value="Genomic_DNA"/>
</dbReference>
<protein>
    <recommendedName>
        <fullName evidence="4">CopG family transcriptional regulator</fullName>
    </recommendedName>
</protein>
<dbReference type="Proteomes" id="UP000076872">
    <property type="component" value="Unassembled WGS sequence"/>
</dbReference>
<gene>
    <name evidence="2" type="ORF">NAB2_3103</name>
</gene>
<dbReference type="Gene3D" id="1.10.1220.10">
    <property type="entry name" value="Met repressor-like"/>
    <property type="match status" value="1"/>
</dbReference>